<dbReference type="Proteomes" id="UP000011717">
    <property type="component" value="Unassembled WGS sequence"/>
</dbReference>
<feature type="transmembrane region" description="Helical" evidence="12">
    <location>
        <begin position="43"/>
        <end position="62"/>
    </location>
</feature>
<dbReference type="PROSITE" id="PS50109">
    <property type="entry name" value="HIS_KIN"/>
    <property type="match status" value="1"/>
</dbReference>
<evidence type="ECO:0000256" key="1">
    <source>
        <dbReference type="ARBA" id="ARBA00000085"/>
    </source>
</evidence>
<dbReference type="EC" id="2.7.13.3" evidence="3"/>
<keyword evidence="6 12" id="KW-0812">Transmembrane</keyword>
<dbReference type="InterPro" id="IPR036097">
    <property type="entry name" value="HisK_dim/P_sf"/>
</dbReference>
<feature type="domain" description="Histidine kinase" evidence="13">
    <location>
        <begin position="276"/>
        <end position="477"/>
    </location>
</feature>
<dbReference type="PANTHER" id="PTHR45436:SF5">
    <property type="entry name" value="SENSOR HISTIDINE KINASE TRCS"/>
    <property type="match status" value="1"/>
</dbReference>
<dbReference type="SUPFAM" id="SSF55874">
    <property type="entry name" value="ATPase domain of HSP90 chaperone/DNA topoisomerase II/histidine kinase"/>
    <property type="match status" value="1"/>
</dbReference>
<comment type="subcellular location">
    <subcellularLocation>
        <location evidence="2">Membrane</location>
    </subcellularLocation>
</comment>
<dbReference type="InterPro" id="IPR004358">
    <property type="entry name" value="Sig_transdc_His_kin-like_C"/>
</dbReference>
<dbReference type="RefSeq" id="WP_008603379.1">
    <property type="nucleotide sequence ID" value="NZ_AMRV01000009.1"/>
</dbReference>
<feature type="domain" description="HAMP" evidence="14">
    <location>
        <begin position="217"/>
        <end position="268"/>
    </location>
</feature>
<keyword evidence="9" id="KW-0902">Two-component regulatory system</keyword>
<dbReference type="EMBL" id="AMRV01000009">
    <property type="protein sequence ID" value="EMD82204.1"/>
    <property type="molecule type" value="Genomic_DNA"/>
</dbReference>
<evidence type="ECO:0000259" key="14">
    <source>
        <dbReference type="PROSITE" id="PS50885"/>
    </source>
</evidence>
<keyword evidence="16" id="KW-1185">Reference proteome</keyword>
<accession>M2T6Q1</accession>
<evidence type="ECO:0000256" key="10">
    <source>
        <dbReference type="ARBA" id="ARBA00023136"/>
    </source>
</evidence>
<dbReference type="InterPro" id="IPR003594">
    <property type="entry name" value="HATPase_dom"/>
</dbReference>
<keyword evidence="5" id="KW-0808">Transferase</keyword>
<dbReference type="InterPro" id="IPR050428">
    <property type="entry name" value="TCS_sensor_his_kinase"/>
</dbReference>
<evidence type="ECO:0000256" key="2">
    <source>
        <dbReference type="ARBA" id="ARBA00004370"/>
    </source>
</evidence>
<dbReference type="SMART" id="SM00387">
    <property type="entry name" value="HATPase_c"/>
    <property type="match status" value="1"/>
</dbReference>
<evidence type="ECO:0000256" key="5">
    <source>
        <dbReference type="ARBA" id="ARBA00022679"/>
    </source>
</evidence>
<dbReference type="PANTHER" id="PTHR45436">
    <property type="entry name" value="SENSOR HISTIDINE KINASE YKOH"/>
    <property type="match status" value="1"/>
</dbReference>
<comment type="catalytic activity">
    <reaction evidence="1">
        <text>ATP + protein L-histidine = ADP + protein N-phospho-L-histidine.</text>
        <dbReference type="EC" id="2.7.13.3"/>
    </reaction>
</comment>
<dbReference type="InterPro" id="IPR036890">
    <property type="entry name" value="HATPase_C_sf"/>
</dbReference>
<dbReference type="Pfam" id="PF02518">
    <property type="entry name" value="HATPase_c"/>
    <property type="match status" value="1"/>
</dbReference>
<dbReference type="Pfam" id="PF08521">
    <property type="entry name" value="2CSK_N"/>
    <property type="match status" value="1"/>
</dbReference>
<evidence type="ECO:0000259" key="13">
    <source>
        <dbReference type="PROSITE" id="PS50109"/>
    </source>
</evidence>
<evidence type="ECO:0000256" key="8">
    <source>
        <dbReference type="ARBA" id="ARBA00022989"/>
    </source>
</evidence>
<feature type="transmembrane region" description="Helical" evidence="12">
    <location>
        <begin position="197"/>
        <end position="221"/>
    </location>
</feature>
<dbReference type="InterPro" id="IPR005467">
    <property type="entry name" value="His_kinase_dom"/>
</dbReference>
<dbReference type="GO" id="GO:0000155">
    <property type="term" value="F:phosphorelay sensor kinase activity"/>
    <property type="evidence" value="ECO:0007669"/>
    <property type="project" value="InterPro"/>
</dbReference>
<name>M2T6Q1_9SPHN</name>
<keyword evidence="8 12" id="KW-1133">Transmembrane helix</keyword>
<dbReference type="PRINTS" id="PR00344">
    <property type="entry name" value="BCTRLSENSOR"/>
</dbReference>
<dbReference type="PATRIC" id="fig|1234595.3.peg.2491"/>
<keyword evidence="4" id="KW-0597">Phosphoprotein</keyword>
<reference evidence="15 16" key="1">
    <citation type="journal article" date="2013" name="Genome Announc.">
        <title>Draft Genome Sequence of Strain JLT2015T, Belonging to the Family Sphingomonadaceae of the Alphaproteobacteria.</title>
        <authorList>
            <person name="Tang K."/>
            <person name="Liu K."/>
            <person name="Li S."/>
            <person name="Jiao N."/>
        </authorList>
    </citation>
    <scope>NUCLEOTIDE SEQUENCE [LARGE SCALE GENOMIC DNA]</scope>
    <source>
        <strain evidence="15 16">JLT2015</strain>
    </source>
</reference>
<evidence type="ECO:0000256" key="4">
    <source>
        <dbReference type="ARBA" id="ARBA00022553"/>
    </source>
</evidence>
<dbReference type="GO" id="GO:0005886">
    <property type="term" value="C:plasma membrane"/>
    <property type="evidence" value="ECO:0007669"/>
    <property type="project" value="TreeGrafter"/>
</dbReference>
<evidence type="ECO:0000256" key="9">
    <source>
        <dbReference type="ARBA" id="ARBA00023012"/>
    </source>
</evidence>
<protein>
    <recommendedName>
        <fullName evidence="3">histidine kinase</fullName>
        <ecNumber evidence="3">2.7.13.3</ecNumber>
    </recommendedName>
</protein>
<dbReference type="InterPro" id="IPR013727">
    <property type="entry name" value="2CSK_N"/>
</dbReference>
<keyword evidence="7 15" id="KW-0418">Kinase</keyword>
<dbReference type="SUPFAM" id="SSF47384">
    <property type="entry name" value="Homodimeric domain of signal transducing histidine kinase"/>
    <property type="match status" value="1"/>
</dbReference>
<keyword evidence="10 12" id="KW-0472">Membrane</keyword>
<proteinExistence type="predicted"/>
<evidence type="ECO:0000313" key="15">
    <source>
        <dbReference type="EMBL" id="EMD82204.1"/>
    </source>
</evidence>
<evidence type="ECO:0000256" key="6">
    <source>
        <dbReference type="ARBA" id="ARBA00022692"/>
    </source>
</evidence>
<evidence type="ECO:0000256" key="3">
    <source>
        <dbReference type="ARBA" id="ARBA00012438"/>
    </source>
</evidence>
<evidence type="ECO:0000256" key="7">
    <source>
        <dbReference type="ARBA" id="ARBA00022777"/>
    </source>
</evidence>
<dbReference type="Gene3D" id="3.30.565.10">
    <property type="entry name" value="Histidine kinase-like ATPase, C-terminal domain"/>
    <property type="match status" value="1"/>
</dbReference>
<evidence type="ECO:0000313" key="16">
    <source>
        <dbReference type="Proteomes" id="UP000011717"/>
    </source>
</evidence>
<comment type="caution">
    <text evidence="15">The sequence shown here is derived from an EMBL/GenBank/DDBJ whole genome shotgun (WGS) entry which is preliminary data.</text>
</comment>
<evidence type="ECO:0000256" key="12">
    <source>
        <dbReference type="SAM" id="Phobius"/>
    </source>
</evidence>
<sequence length="478" mass="52494">MATRSTIPKTAPPDVPAGEDGPQRGLFARVGRRFGPRTLARRMLAVAAMWIAFSLIVGGFFLDRTVSGIVADQFDNQLEERLQAMIASSELSARGEVRFSRDWAEQRFLEPLSGLYWQVSRTGQPPYRSRSLWDRALDVAPAGTDQTLFYDQQFGDEPLRIAQLDATLPGSRTVFQFQVGQNRTALDAQLRRVSKTVFWSLGVLGLVLIVLAALQATYGLLPLRRVGQEVGAVRAGRAQRVSTDFVREVAPLMVEINALLAQAESQAESARRHAGNLAHALKTPMTVLMNESEGQASPLAETVRRQTASMRRHVDHHLARARALGRRGALNMRSAVWPSLEALRRTVERMYPGAVTIDLDGERDIQFLGESQDLEEMAGNLLDNAAKYGGGRVFVTVGAAGTGHFFIDVEDDGRGIPETARARIFQRGTRLDTDKPGTGLGLAIVKDVAEIYSGRIELGESEDLGGLTVRLILPRARQ</sequence>
<dbReference type="AlphaFoldDB" id="M2T6Q1"/>
<dbReference type="PROSITE" id="PS50885">
    <property type="entry name" value="HAMP"/>
    <property type="match status" value="1"/>
</dbReference>
<organism evidence="15 16">
    <name type="scientific">Pacificimonas flava</name>
    <dbReference type="NCBI Taxonomy" id="1234595"/>
    <lineage>
        <taxon>Bacteria</taxon>
        <taxon>Pseudomonadati</taxon>
        <taxon>Pseudomonadota</taxon>
        <taxon>Alphaproteobacteria</taxon>
        <taxon>Sphingomonadales</taxon>
        <taxon>Sphingosinicellaceae</taxon>
        <taxon>Pacificimonas</taxon>
    </lineage>
</organism>
<feature type="region of interest" description="Disordered" evidence="11">
    <location>
        <begin position="1"/>
        <end position="23"/>
    </location>
</feature>
<gene>
    <name evidence="15" type="ORF">C725_2490</name>
</gene>
<evidence type="ECO:0000256" key="11">
    <source>
        <dbReference type="SAM" id="MobiDB-lite"/>
    </source>
</evidence>
<dbReference type="InterPro" id="IPR003660">
    <property type="entry name" value="HAMP_dom"/>
</dbReference>
<dbReference type="Gene3D" id="1.10.287.130">
    <property type="match status" value="1"/>
</dbReference>